<dbReference type="InterPro" id="IPR016039">
    <property type="entry name" value="Thiolase-like"/>
</dbReference>
<dbReference type="SMART" id="SM00825">
    <property type="entry name" value="PKS_KS"/>
    <property type="match status" value="1"/>
</dbReference>
<feature type="region of interest" description="Disordered" evidence="4">
    <location>
        <begin position="1148"/>
        <end position="1197"/>
    </location>
</feature>
<dbReference type="InterPro" id="IPR009081">
    <property type="entry name" value="PP-bd_ACP"/>
</dbReference>
<dbReference type="NCBIfam" id="TIGR01733">
    <property type="entry name" value="AA-adenyl-dom"/>
    <property type="match status" value="1"/>
</dbReference>
<dbReference type="PANTHER" id="PTHR43775">
    <property type="entry name" value="FATTY ACID SYNTHASE"/>
    <property type="match status" value="1"/>
</dbReference>
<evidence type="ECO:0000256" key="3">
    <source>
        <dbReference type="ARBA" id="ARBA00022679"/>
    </source>
</evidence>
<dbReference type="PROSITE" id="PS50075">
    <property type="entry name" value="CARRIER"/>
    <property type="match status" value="1"/>
</dbReference>
<feature type="compositionally biased region" description="Acidic residues" evidence="4">
    <location>
        <begin position="624"/>
        <end position="638"/>
    </location>
</feature>
<dbReference type="InterPro" id="IPR014030">
    <property type="entry name" value="Ketoacyl_synth_N"/>
</dbReference>
<evidence type="ECO:0000259" key="6">
    <source>
        <dbReference type="PROSITE" id="PS52004"/>
    </source>
</evidence>
<keyword evidence="1" id="KW-0596">Phosphopantetheine</keyword>
<dbReference type="InterPro" id="IPR020845">
    <property type="entry name" value="AMP-binding_CS"/>
</dbReference>
<evidence type="ECO:0000256" key="1">
    <source>
        <dbReference type="ARBA" id="ARBA00022450"/>
    </source>
</evidence>
<dbReference type="Pfam" id="PF22621">
    <property type="entry name" value="CurL-like_PKS_C"/>
    <property type="match status" value="1"/>
</dbReference>
<dbReference type="PANTHER" id="PTHR43775:SF51">
    <property type="entry name" value="INACTIVE PHENOLPHTHIOCEROL SYNTHESIS POLYKETIDE SYNTHASE TYPE I PKS1-RELATED"/>
    <property type="match status" value="1"/>
</dbReference>
<dbReference type="SMART" id="SM00823">
    <property type="entry name" value="PKS_PP"/>
    <property type="match status" value="1"/>
</dbReference>
<evidence type="ECO:0000256" key="4">
    <source>
        <dbReference type="SAM" id="MobiDB-lite"/>
    </source>
</evidence>
<comment type="caution">
    <text evidence="7">The sequence shown here is derived from an EMBL/GenBank/DDBJ whole genome shotgun (WGS) entry which is preliminary data.</text>
</comment>
<keyword evidence="2" id="KW-0597">Phosphoprotein</keyword>
<dbReference type="InterPro" id="IPR020806">
    <property type="entry name" value="PKS_PP-bd"/>
</dbReference>
<dbReference type="Gene3D" id="3.40.47.10">
    <property type="match status" value="1"/>
</dbReference>
<accession>A0ABV8IM18</accession>
<dbReference type="Gene3D" id="1.10.1240.100">
    <property type="match status" value="1"/>
</dbReference>
<dbReference type="InterPro" id="IPR050091">
    <property type="entry name" value="PKS_NRPS_Biosynth_Enz"/>
</dbReference>
<dbReference type="InterPro" id="IPR045851">
    <property type="entry name" value="AMP-bd_C_sf"/>
</dbReference>
<dbReference type="InterPro" id="IPR029058">
    <property type="entry name" value="AB_hydrolase_fold"/>
</dbReference>
<proteinExistence type="predicted"/>
<dbReference type="EMBL" id="JBHSBM010000064">
    <property type="protein sequence ID" value="MFC4062865.1"/>
    <property type="molecule type" value="Genomic_DNA"/>
</dbReference>
<dbReference type="InterPro" id="IPR000873">
    <property type="entry name" value="AMP-dep_synth/lig_dom"/>
</dbReference>
<feature type="compositionally biased region" description="Low complexity" evidence="4">
    <location>
        <begin position="591"/>
        <end position="605"/>
    </location>
</feature>
<dbReference type="Gene3D" id="3.40.50.12780">
    <property type="entry name" value="N-terminal domain of ligase-like"/>
    <property type="match status" value="1"/>
</dbReference>
<organism evidence="7 8">
    <name type="scientific">Planomonospora corallina</name>
    <dbReference type="NCBI Taxonomy" id="1806052"/>
    <lineage>
        <taxon>Bacteria</taxon>
        <taxon>Bacillati</taxon>
        <taxon>Actinomycetota</taxon>
        <taxon>Actinomycetes</taxon>
        <taxon>Streptosporangiales</taxon>
        <taxon>Streptosporangiaceae</taxon>
        <taxon>Planomonospora</taxon>
    </lineage>
</organism>
<dbReference type="Gene3D" id="3.30.300.30">
    <property type="match status" value="1"/>
</dbReference>
<dbReference type="InterPro" id="IPR018201">
    <property type="entry name" value="Ketoacyl_synth_AS"/>
</dbReference>
<feature type="domain" description="Ketosynthase family 3 (KS3)" evidence="6">
    <location>
        <begin position="638"/>
        <end position="1066"/>
    </location>
</feature>
<dbReference type="SUPFAM" id="SSF56801">
    <property type="entry name" value="Acetyl-CoA synthetase-like"/>
    <property type="match status" value="1"/>
</dbReference>
<protein>
    <submittedName>
        <fullName evidence="7">Amino acid adenylation domain-containing protein</fullName>
    </submittedName>
</protein>
<feature type="compositionally biased region" description="Gly residues" evidence="4">
    <location>
        <begin position="606"/>
        <end position="618"/>
    </location>
</feature>
<dbReference type="Pfam" id="PF02801">
    <property type="entry name" value="Ketoacyl-synt_C"/>
    <property type="match status" value="1"/>
</dbReference>
<sequence length="1197" mass="124365">MQHIVTSRFLDVVSGSSDRIAVYSGDSPLTYAELALTAGGIQRLIAAAGGHGGARVGLLLGHDASTIAAIMGTLLSGCAYVPLDPSYPAPRLAYMLGDADVAVLVTTREHETLARTLLGDRRRRPVLVEDATPATPVAAPAEPDGLAYLRYTSGSTGRPKGVAQSHRNLAHCVGNQVESLSITSGDRLSLLASISFDASVPDIYPALLTGATLVPVDVRTLGPGELVRLLADREVTVYHSTPTLYRYVLDALGPDGRLPSVRAVLLGGERVTRSDVVAGRGRFADGCLFVNGYGATEATFVTHHRTTFDSPEFAADAAPDTEPATGPGSPADPPAGPLVPIGRPLPGYEVVLLNPDGDEGEIAVRSPHLALGYWRDPERTAERFTTDDDGGRIYRTGDLGRRLPDGTLVCLGRLDRQIKVRGFRVEPAEVETHLTGRPGVARAVVTLHGDRLVAHVQPSAGASLDPAALRRTAAETLPDHLVPAVIVVLDTMPLTPTGKVDVRALPAPETARPGERPATPAETSVHDAWCDVLGVTRVGVSEPFFDAGGHSLLLGRLQQRLTAVFGTPVPMMALFEHTTVRAQAAFLSDPPAADPATGAGPLATGTTGGPGAPGGSGDPGDPSDLGDPDDPDDLGEAGDDIAVVGLGCRFPGAPDPAAFWSVLSDGVDAVHDYSDAELRELGIGAALLADPAHVKAGGKLDGVEDFDAEFFGFTPDEAARTDPQHRLFLETAWEALEDAGYDPERFDGQIGVFTSASANRYFLFHLFGNPAAGAPDDPDDWEGRILPHQGSDHLPGQVAYRLGLTGPAIAVQTACSSSLVAVCTAAQNLADHRCDLALAGGVTVTWPRHRHTPGGMVSPDGRCRAFDAAADGSGFSSGSGVVVLKRLADAVADGDHVYAVIPGWAVGNDGAARAGFAVPGLTGQAATVAEALGDAGIPPDEIGMVEAHGSGTPLGDAIEVEALTRAFRAAGARGTGYCALGSVKTNIGHTDAASGIAGLIKAVLSVRHGRIPANLHADSPHPQLGLERGPFYLPAKTTHWPDGRRRVAGVSAIGIGGTGAHVLVAEAPPQPAPAPVPGARYLLPVSARSPRALRAAIVRLRDHLAAHPDLPIADVAHTLTAGRRSFAHRVVVECGDLAEAIAALDPDRLLSPAGTPETPETSEMPPSGPAAPGRRIPLPTYPFQRQRHWIDPPGGTR</sequence>
<keyword evidence="8" id="KW-1185">Reference proteome</keyword>
<feature type="domain" description="Carrier" evidence="5">
    <location>
        <begin position="516"/>
        <end position="591"/>
    </location>
</feature>
<dbReference type="InterPro" id="IPR014031">
    <property type="entry name" value="Ketoacyl_synth_C"/>
</dbReference>
<keyword evidence="3" id="KW-0808">Transferase</keyword>
<gene>
    <name evidence="7" type="ORF">ACFOWE_31625</name>
</gene>
<feature type="compositionally biased region" description="Low complexity" evidence="4">
    <location>
        <begin position="313"/>
        <end position="329"/>
    </location>
</feature>
<dbReference type="InterPro" id="IPR020841">
    <property type="entry name" value="PKS_Beta-ketoAc_synthase_dom"/>
</dbReference>
<feature type="region of interest" description="Disordered" evidence="4">
    <location>
        <begin position="591"/>
        <end position="638"/>
    </location>
</feature>
<dbReference type="InterPro" id="IPR036736">
    <property type="entry name" value="ACP-like_sf"/>
</dbReference>
<dbReference type="Pfam" id="PF00109">
    <property type="entry name" value="ketoacyl-synt"/>
    <property type="match status" value="1"/>
</dbReference>
<name>A0ABV8IM18_9ACTN</name>
<dbReference type="InterPro" id="IPR042099">
    <property type="entry name" value="ANL_N_sf"/>
</dbReference>
<dbReference type="Proteomes" id="UP001595850">
    <property type="component" value="Unassembled WGS sequence"/>
</dbReference>
<dbReference type="Pfam" id="PF00501">
    <property type="entry name" value="AMP-binding"/>
    <property type="match status" value="1"/>
</dbReference>
<dbReference type="Pfam" id="PF00550">
    <property type="entry name" value="PP-binding"/>
    <property type="match status" value="1"/>
</dbReference>
<dbReference type="SUPFAM" id="SSF53901">
    <property type="entry name" value="Thiolase-like"/>
    <property type="match status" value="1"/>
</dbReference>
<feature type="region of interest" description="Disordered" evidence="4">
    <location>
        <begin position="313"/>
        <end position="336"/>
    </location>
</feature>
<evidence type="ECO:0000259" key="5">
    <source>
        <dbReference type="PROSITE" id="PS50075"/>
    </source>
</evidence>
<dbReference type="PROSITE" id="PS00455">
    <property type="entry name" value="AMP_BINDING"/>
    <property type="match status" value="1"/>
</dbReference>
<feature type="compositionally biased region" description="Low complexity" evidence="4">
    <location>
        <begin position="1154"/>
        <end position="1165"/>
    </location>
</feature>
<dbReference type="InterPro" id="IPR010071">
    <property type="entry name" value="AA_adenyl_dom"/>
</dbReference>
<dbReference type="SUPFAM" id="SSF47336">
    <property type="entry name" value="ACP-like"/>
    <property type="match status" value="1"/>
</dbReference>
<evidence type="ECO:0000313" key="8">
    <source>
        <dbReference type="Proteomes" id="UP001595850"/>
    </source>
</evidence>
<dbReference type="InterPro" id="IPR025110">
    <property type="entry name" value="AMP-bd_C"/>
</dbReference>
<dbReference type="CDD" id="cd00833">
    <property type="entry name" value="PKS"/>
    <property type="match status" value="1"/>
</dbReference>
<reference evidence="8" key="1">
    <citation type="journal article" date="2019" name="Int. J. Syst. Evol. Microbiol.">
        <title>The Global Catalogue of Microorganisms (GCM) 10K type strain sequencing project: providing services to taxonomists for standard genome sequencing and annotation.</title>
        <authorList>
            <consortium name="The Broad Institute Genomics Platform"/>
            <consortium name="The Broad Institute Genome Sequencing Center for Infectious Disease"/>
            <person name="Wu L."/>
            <person name="Ma J."/>
        </authorList>
    </citation>
    <scope>NUCLEOTIDE SEQUENCE [LARGE SCALE GENOMIC DNA]</scope>
    <source>
        <strain evidence="8">TBRC 4489</strain>
    </source>
</reference>
<dbReference type="Pfam" id="PF13193">
    <property type="entry name" value="AMP-binding_C"/>
    <property type="match status" value="1"/>
</dbReference>
<dbReference type="CDD" id="cd05930">
    <property type="entry name" value="A_NRPS"/>
    <property type="match status" value="1"/>
</dbReference>
<evidence type="ECO:0000313" key="7">
    <source>
        <dbReference type="EMBL" id="MFC4062865.1"/>
    </source>
</evidence>
<dbReference type="RefSeq" id="WP_377294368.1">
    <property type="nucleotide sequence ID" value="NZ_JBHSBM010000064.1"/>
</dbReference>
<dbReference type="PROSITE" id="PS00606">
    <property type="entry name" value="KS3_1"/>
    <property type="match status" value="1"/>
</dbReference>
<dbReference type="Gene3D" id="3.40.50.1820">
    <property type="entry name" value="alpha/beta hydrolase"/>
    <property type="match status" value="1"/>
</dbReference>
<evidence type="ECO:0000256" key="2">
    <source>
        <dbReference type="ARBA" id="ARBA00022553"/>
    </source>
</evidence>
<dbReference type="PROSITE" id="PS52004">
    <property type="entry name" value="KS3_2"/>
    <property type="match status" value="1"/>
</dbReference>